<dbReference type="EMBL" id="JAEMUK010000010">
    <property type="protein sequence ID" value="MBJ7542979.1"/>
    <property type="molecule type" value="Genomic_DNA"/>
</dbReference>
<evidence type="ECO:0000313" key="2">
    <source>
        <dbReference type="EMBL" id="MBJ7542979.1"/>
    </source>
</evidence>
<evidence type="ECO:0000313" key="3">
    <source>
        <dbReference type="Proteomes" id="UP000623250"/>
    </source>
</evidence>
<comment type="caution">
    <text evidence="2">The sequence shown here is derived from an EMBL/GenBank/DDBJ whole genome shotgun (WGS) entry which is preliminary data.</text>
</comment>
<dbReference type="Pfam" id="PF05545">
    <property type="entry name" value="FixQ"/>
    <property type="match status" value="1"/>
</dbReference>
<keyword evidence="1" id="KW-0472">Membrane</keyword>
<feature type="transmembrane region" description="Helical" evidence="1">
    <location>
        <begin position="12"/>
        <end position="31"/>
    </location>
</feature>
<name>A0A8I1KJK2_9HYPH</name>
<evidence type="ECO:0000256" key="1">
    <source>
        <dbReference type="SAM" id="Phobius"/>
    </source>
</evidence>
<dbReference type="CDD" id="cd01324">
    <property type="entry name" value="cbb3_Oxidase_CcoQ"/>
    <property type="match status" value="1"/>
</dbReference>
<reference evidence="2 3" key="1">
    <citation type="submission" date="2020-12" db="EMBL/GenBank/DDBJ databases">
        <title>Revised draft genomes of Rhodomicrobium vannielii ATCC 17100 and Rhodomicrobium udaipurense JA643.</title>
        <authorList>
            <person name="Conners E.M."/>
            <person name="Davenport E.J."/>
            <person name="Bose A."/>
        </authorList>
    </citation>
    <scope>NUCLEOTIDE SEQUENCE [LARGE SCALE GENOMIC DNA]</scope>
    <source>
        <strain evidence="2 3">JA643</strain>
    </source>
</reference>
<dbReference type="Proteomes" id="UP000623250">
    <property type="component" value="Unassembled WGS sequence"/>
</dbReference>
<dbReference type="RefSeq" id="WP_037237777.1">
    <property type="nucleotide sequence ID" value="NZ_JAEMUK010000010.1"/>
</dbReference>
<protein>
    <submittedName>
        <fullName evidence="2">Cbb3-type cytochrome c oxidase subunit 3</fullName>
    </submittedName>
</protein>
<dbReference type="InterPro" id="IPR008621">
    <property type="entry name" value="Cbb3-typ_cyt_oxidase_comp"/>
</dbReference>
<keyword evidence="1" id="KW-0812">Transmembrane</keyword>
<accession>A0A8I1KJK2</accession>
<sequence length="59" mass="6493">MTYETVRSLSAMTGLFIFVTLFIGVLVFVFWPGNQKGFDEASRIPLDSDDFSAGGNNGR</sequence>
<keyword evidence="3" id="KW-1185">Reference proteome</keyword>
<proteinExistence type="predicted"/>
<organism evidence="2 3">
    <name type="scientific">Rhodomicrobium udaipurense</name>
    <dbReference type="NCBI Taxonomy" id="1202716"/>
    <lineage>
        <taxon>Bacteria</taxon>
        <taxon>Pseudomonadati</taxon>
        <taxon>Pseudomonadota</taxon>
        <taxon>Alphaproteobacteria</taxon>
        <taxon>Hyphomicrobiales</taxon>
        <taxon>Hyphomicrobiaceae</taxon>
        <taxon>Rhodomicrobium</taxon>
    </lineage>
</organism>
<gene>
    <name evidence="2" type="ORF">JDN41_05350</name>
</gene>
<dbReference type="AlphaFoldDB" id="A0A8I1KJK2"/>
<keyword evidence="1" id="KW-1133">Transmembrane helix</keyword>